<evidence type="ECO:0000256" key="6">
    <source>
        <dbReference type="ARBA" id="ARBA00022989"/>
    </source>
</evidence>
<dbReference type="PANTHER" id="PTHR47529">
    <property type="entry name" value="PEPTIDYL-PROLYL CIS-TRANS ISOMERASE D"/>
    <property type="match status" value="1"/>
</dbReference>
<keyword evidence="18" id="KW-1185">Reference proteome</keyword>
<feature type="domain" description="PpiC" evidence="16">
    <location>
        <begin position="270"/>
        <end position="357"/>
    </location>
</feature>
<dbReference type="Proteomes" id="UP000263993">
    <property type="component" value="Unassembled WGS sequence"/>
</dbReference>
<organism evidence="17 18">
    <name type="scientific">Undibacter mobilis</name>
    <dbReference type="NCBI Taxonomy" id="2292256"/>
    <lineage>
        <taxon>Bacteria</taxon>
        <taxon>Pseudomonadati</taxon>
        <taxon>Pseudomonadota</taxon>
        <taxon>Alphaproteobacteria</taxon>
        <taxon>Hyphomicrobiales</taxon>
        <taxon>Nitrobacteraceae</taxon>
        <taxon>Undibacter</taxon>
    </lineage>
</organism>
<dbReference type="GO" id="GO:0003755">
    <property type="term" value="F:peptidyl-prolyl cis-trans isomerase activity"/>
    <property type="evidence" value="ECO:0007669"/>
    <property type="project" value="UniProtKB-KW"/>
</dbReference>
<dbReference type="InterPro" id="IPR000297">
    <property type="entry name" value="PPIase_PpiC"/>
</dbReference>
<evidence type="ECO:0000256" key="14">
    <source>
        <dbReference type="PROSITE-ProRule" id="PRU00278"/>
    </source>
</evidence>
<keyword evidence="7 15" id="KW-0472">Membrane</keyword>
<dbReference type="InterPro" id="IPR052029">
    <property type="entry name" value="PpiD_chaperone"/>
</dbReference>
<comment type="caution">
    <text evidence="17">The sequence shown here is derived from an EMBL/GenBank/DDBJ whole genome shotgun (WGS) entry which is preliminary data.</text>
</comment>
<dbReference type="OrthoDB" id="9768393at2"/>
<dbReference type="SUPFAM" id="SSF109998">
    <property type="entry name" value="Triger factor/SurA peptide-binding domain-like"/>
    <property type="match status" value="1"/>
</dbReference>
<comment type="similarity">
    <text evidence="11">Belongs to the PpiD chaperone family.</text>
</comment>
<evidence type="ECO:0000256" key="8">
    <source>
        <dbReference type="ARBA" id="ARBA00023186"/>
    </source>
</evidence>
<evidence type="ECO:0000256" key="7">
    <source>
        <dbReference type="ARBA" id="ARBA00023136"/>
    </source>
</evidence>
<dbReference type="Gene3D" id="3.10.50.40">
    <property type="match status" value="1"/>
</dbReference>
<dbReference type="GO" id="GO:0005886">
    <property type="term" value="C:plasma membrane"/>
    <property type="evidence" value="ECO:0007669"/>
    <property type="project" value="UniProtKB-SubCell"/>
</dbReference>
<protein>
    <recommendedName>
        <fullName evidence="2">Parvulin-like PPIase</fullName>
    </recommendedName>
    <alternativeName>
        <fullName evidence="9">Peptidyl-prolyl cis-trans isomerase plp</fullName>
    </alternativeName>
    <alternativeName>
        <fullName evidence="12">Periplasmic chaperone PpiD</fullName>
    </alternativeName>
    <alternativeName>
        <fullName evidence="13">Periplasmic folding chaperone</fullName>
    </alternativeName>
    <alternativeName>
        <fullName evidence="10">Rotamase plp</fullName>
    </alternativeName>
</protein>
<evidence type="ECO:0000256" key="4">
    <source>
        <dbReference type="ARBA" id="ARBA00022519"/>
    </source>
</evidence>
<dbReference type="PROSITE" id="PS50198">
    <property type="entry name" value="PPIC_PPIASE_2"/>
    <property type="match status" value="1"/>
</dbReference>
<evidence type="ECO:0000256" key="13">
    <source>
        <dbReference type="ARBA" id="ARBA00042775"/>
    </source>
</evidence>
<evidence type="ECO:0000256" key="9">
    <source>
        <dbReference type="ARBA" id="ARBA00030642"/>
    </source>
</evidence>
<comment type="subcellular location">
    <subcellularLocation>
        <location evidence="1">Cell inner membrane</location>
        <topology evidence="1">Single-pass type II membrane protein</topology>
        <orientation evidence="1">Periplasmic side</orientation>
    </subcellularLocation>
</comment>
<proteinExistence type="inferred from homology"/>
<dbReference type="RefSeq" id="WP_115518732.1">
    <property type="nucleotide sequence ID" value="NZ_QRGO01000003.1"/>
</dbReference>
<accession>A0A371B0W5</accession>
<dbReference type="InterPro" id="IPR027304">
    <property type="entry name" value="Trigger_fact/SurA_dom_sf"/>
</dbReference>
<evidence type="ECO:0000256" key="3">
    <source>
        <dbReference type="ARBA" id="ARBA00022475"/>
    </source>
</evidence>
<evidence type="ECO:0000256" key="11">
    <source>
        <dbReference type="ARBA" id="ARBA00038408"/>
    </source>
</evidence>
<sequence length="636" mass="69170">MLRGIHKASSTWLGKAVMGVIMGFLILSFAIWGIGDIFRGFGANSVAKIGGTDISIEQFRQFYTDKLQQLGQQLRRPITPDQARGLGLDQRFLGQMLAESALDEEARSLRLGLSDKSIAERVMTDPNFKGLNGQFDRGRFEQIIRNAGFSEQRYVAEQRNVLLRRQIAQSVSGELPVPQSMLDAVNRYQNERRSIEYVVLGAAQAGNIPQPSDEELTKYFDARKVQFRAPEYRKVTLVSLTPAELAKPDAISDADAKAVYDQRKDSFGVAEKREVRQIVFPKAEDAAAAEEKIKKGATFDDIVKERGLNPADTNLGLVTKRDIIDAAVADAAFALPSGQVSAPIKGTFGTVLVSVGKIEPGSQKTFEEVAPQIKQQLAEQRVRNEINDLRDKIEDERAGGATLAETAKKLNLKATEIEAVDRSGRAMDGTPVAAIPRSPDVIGAVFGSDIGVDSEALQLPDGGYLYYDVAAITRSRERTLDEVKDQVTARWRAEELAKRLQTTADDMLGKVKGGMPLAQLASENGLQVETVFGLQRGKAAGGLPASVSDAAFKIAKDAFGVADSDAGDRRYVFRVTEVSVPPIDPQAASPDQLKANLQSSYADDVIGQYLARLEADLGVKINQQAVNQVVGGQTNQ</sequence>
<keyword evidence="14 17" id="KW-0413">Isomerase</keyword>
<dbReference type="Pfam" id="PF13624">
    <property type="entry name" value="SurA_N_3"/>
    <property type="match status" value="1"/>
</dbReference>
<keyword evidence="4" id="KW-0997">Cell inner membrane</keyword>
<evidence type="ECO:0000313" key="18">
    <source>
        <dbReference type="Proteomes" id="UP000263993"/>
    </source>
</evidence>
<reference evidence="18" key="1">
    <citation type="submission" date="2018-08" db="EMBL/GenBank/DDBJ databases">
        <authorList>
            <person name="Kim S.-J."/>
            <person name="Jung G.-Y."/>
        </authorList>
    </citation>
    <scope>NUCLEOTIDE SEQUENCE [LARGE SCALE GENOMIC DNA]</scope>
    <source>
        <strain evidence="18">GY_H</strain>
    </source>
</reference>
<keyword evidence="8" id="KW-0143">Chaperone</keyword>
<evidence type="ECO:0000313" key="17">
    <source>
        <dbReference type="EMBL" id="RDV01215.1"/>
    </source>
</evidence>
<keyword evidence="3" id="KW-1003">Cell membrane</keyword>
<dbReference type="EMBL" id="QRGO01000003">
    <property type="protein sequence ID" value="RDV01215.1"/>
    <property type="molecule type" value="Genomic_DNA"/>
</dbReference>
<name>A0A371B0W5_9BRAD</name>
<evidence type="ECO:0000256" key="2">
    <source>
        <dbReference type="ARBA" id="ARBA00018370"/>
    </source>
</evidence>
<evidence type="ECO:0000256" key="10">
    <source>
        <dbReference type="ARBA" id="ARBA00031484"/>
    </source>
</evidence>
<evidence type="ECO:0000256" key="1">
    <source>
        <dbReference type="ARBA" id="ARBA00004382"/>
    </source>
</evidence>
<dbReference type="AlphaFoldDB" id="A0A371B0W5"/>
<evidence type="ECO:0000256" key="5">
    <source>
        <dbReference type="ARBA" id="ARBA00022692"/>
    </source>
</evidence>
<dbReference type="PANTHER" id="PTHR47529:SF1">
    <property type="entry name" value="PERIPLASMIC CHAPERONE PPID"/>
    <property type="match status" value="1"/>
</dbReference>
<keyword evidence="14" id="KW-0697">Rotamase</keyword>
<gene>
    <name evidence="17" type="ORF">DXH78_18455</name>
</gene>
<dbReference type="Pfam" id="PF13145">
    <property type="entry name" value="Rotamase_2"/>
    <property type="match status" value="1"/>
</dbReference>
<evidence type="ECO:0000259" key="16">
    <source>
        <dbReference type="PROSITE" id="PS50198"/>
    </source>
</evidence>
<dbReference type="SUPFAM" id="SSF54534">
    <property type="entry name" value="FKBP-like"/>
    <property type="match status" value="1"/>
</dbReference>
<evidence type="ECO:0000256" key="12">
    <source>
        <dbReference type="ARBA" id="ARBA00040743"/>
    </source>
</evidence>
<evidence type="ECO:0000256" key="15">
    <source>
        <dbReference type="SAM" id="Phobius"/>
    </source>
</evidence>
<keyword evidence="5 15" id="KW-0812">Transmembrane</keyword>
<feature type="transmembrane region" description="Helical" evidence="15">
    <location>
        <begin position="12"/>
        <end position="35"/>
    </location>
</feature>
<keyword evidence="6 15" id="KW-1133">Transmembrane helix</keyword>
<dbReference type="InterPro" id="IPR046357">
    <property type="entry name" value="PPIase_dom_sf"/>
</dbReference>